<feature type="region of interest" description="Disordered" evidence="1">
    <location>
        <begin position="212"/>
        <end position="486"/>
    </location>
</feature>
<sequence length="664" mass="72620">MPSVASTDSQDASLPSSSPDPSSSPAQYTGPHPYVYSPSFQTFYAREAAQVRKEKPGIGEEKLVKAVQERWEQQECASQANLLADANSSSSSTPLNAAPTSPPKPASLFTSLIAPFAFLVGLSLLSPTDDTPLPDINPSKKAAEPNPPEKKKTRRRRRRRPGRSLSKEQKKTSPPHSRGQGGQVRMSSSALYDAALCSVDFAQLLPGLFNRDNHHHRTPSPPPPRAATPQCAPRTTPHDHTQHRETGEGGLMARRHAHTTKVRHANKQKASAKTKSNGAPRPPPSSSQPAPPPPAAAGLTAIAPPSPSRSASSYPQTFYNDDLSTAPLFPPAFRRTDSRPLPPLDLEDRDLNHPLPGGSNSPGSSVRDVKGRIHPADRVGDERVTWRSTDEEDDEEDYSYDSSLSSSLSYSEDEYDEDADEEDSGGGADDEEDLKDEDDSDERRPFPDPRLAKQQKYLRRSPADYGDKDDVSPPTHVEHAHPPRLDTNLNLNLSIATAVRSAYATPFDSPLVSPSLVPSHKTSIMPVPSNLPSPTYEHPSHPSDQGHYTSLPNSGVERTYVPSAYTSPVSESESESDWRGRNRHPRLLWRSALDPSSLRVLDAHHARVRGGPLPRLVVDEEGRVVLSASGVEREREKAGLEEGRGRRGLGFRQKYIIRPFVLVP</sequence>
<feature type="region of interest" description="Disordered" evidence="1">
    <location>
        <begin position="528"/>
        <end position="558"/>
    </location>
</feature>
<evidence type="ECO:0000313" key="3">
    <source>
        <dbReference type="Proteomes" id="UP000199069"/>
    </source>
</evidence>
<feature type="region of interest" description="Disordered" evidence="1">
    <location>
        <begin position="79"/>
        <end position="106"/>
    </location>
</feature>
<feature type="compositionally biased region" description="Low complexity" evidence="1">
    <location>
        <begin position="400"/>
        <end position="410"/>
    </location>
</feature>
<keyword evidence="3" id="KW-1185">Reference proteome</keyword>
<feature type="compositionally biased region" description="Basic and acidic residues" evidence="1">
    <location>
        <begin position="441"/>
        <end position="451"/>
    </location>
</feature>
<name>A0A0K3CDS6_RHOTO</name>
<feature type="compositionally biased region" description="Polar residues" evidence="1">
    <location>
        <begin position="314"/>
        <end position="323"/>
    </location>
</feature>
<feature type="compositionally biased region" description="Low complexity" evidence="1">
    <location>
        <begin position="354"/>
        <end position="365"/>
    </location>
</feature>
<dbReference type="Proteomes" id="UP000199069">
    <property type="component" value="Unassembled WGS sequence"/>
</dbReference>
<feature type="compositionally biased region" description="Low complexity" evidence="1">
    <location>
        <begin position="296"/>
        <end position="313"/>
    </location>
</feature>
<feature type="non-terminal residue" evidence="2">
    <location>
        <position position="664"/>
    </location>
</feature>
<feature type="region of interest" description="Disordered" evidence="1">
    <location>
        <begin position="127"/>
        <end position="187"/>
    </location>
</feature>
<feature type="compositionally biased region" description="Basic and acidic residues" evidence="1">
    <location>
        <begin position="461"/>
        <end position="484"/>
    </location>
</feature>
<proteinExistence type="predicted"/>
<dbReference type="AlphaFoldDB" id="A0A0K3CDS6"/>
<feature type="compositionally biased region" description="Basic and acidic residues" evidence="1">
    <location>
        <begin position="236"/>
        <end position="247"/>
    </location>
</feature>
<gene>
    <name evidence="2" type="primary">FGENESH: predicted gene_5.479</name>
    <name evidence="2" type="ORF">BN2166_0029340</name>
</gene>
<feature type="compositionally biased region" description="Basic and acidic residues" evidence="1">
    <location>
        <begin position="141"/>
        <end position="150"/>
    </location>
</feature>
<feature type="compositionally biased region" description="Basic residues" evidence="1">
    <location>
        <begin position="253"/>
        <end position="272"/>
    </location>
</feature>
<feature type="compositionally biased region" description="Low complexity" evidence="1">
    <location>
        <begin position="79"/>
        <end position="99"/>
    </location>
</feature>
<protein>
    <submittedName>
        <fullName evidence="2">FGENESH: predicted gene_5.479 protein</fullName>
    </submittedName>
</protein>
<evidence type="ECO:0000313" key="2">
    <source>
        <dbReference type="EMBL" id="CTR07073.1"/>
    </source>
</evidence>
<evidence type="ECO:0000256" key="1">
    <source>
        <dbReference type="SAM" id="MobiDB-lite"/>
    </source>
</evidence>
<feature type="compositionally biased region" description="Polar residues" evidence="1">
    <location>
        <begin position="542"/>
        <end position="553"/>
    </location>
</feature>
<feature type="compositionally biased region" description="Acidic residues" evidence="1">
    <location>
        <begin position="390"/>
        <end position="399"/>
    </location>
</feature>
<feature type="compositionally biased region" description="Acidic residues" evidence="1">
    <location>
        <begin position="411"/>
        <end position="440"/>
    </location>
</feature>
<feature type="compositionally biased region" description="Pro residues" evidence="1">
    <location>
        <begin position="280"/>
        <end position="295"/>
    </location>
</feature>
<feature type="compositionally biased region" description="Low complexity" evidence="1">
    <location>
        <begin position="1"/>
        <end position="25"/>
    </location>
</feature>
<organism evidence="2 3">
    <name type="scientific">Rhodotorula toruloides</name>
    <name type="common">Yeast</name>
    <name type="synonym">Rhodosporidium toruloides</name>
    <dbReference type="NCBI Taxonomy" id="5286"/>
    <lineage>
        <taxon>Eukaryota</taxon>
        <taxon>Fungi</taxon>
        <taxon>Dikarya</taxon>
        <taxon>Basidiomycota</taxon>
        <taxon>Pucciniomycotina</taxon>
        <taxon>Microbotryomycetes</taxon>
        <taxon>Sporidiobolales</taxon>
        <taxon>Sporidiobolaceae</taxon>
        <taxon>Rhodotorula</taxon>
    </lineage>
</organism>
<feature type="compositionally biased region" description="Basic and acidic residues" evidence="1">
    <location>
        <begin position="367"/>
        <end position="389"/>
    </location>
</feature>
<feature type="region of interest" description="Disordered" evidence="1">
    <location>
        <begin position="1"/>
        <end position="31"/>
    </location>
</feature>
<reference evidence="2 3" key="1">
    <citation type="submission" date="2015-07" db="EMBL/GenBank/DDBJ databases">
        <authorList>
            <person name="Cajimat M.N.B."/>
            <person name="Milazzo M.L."/>
            <person name="Fulhorst C.F."/>
        </authorList>
    </citation>
    <scope>NUCLEOTIDE SEQUENCE [LARGE SCALE GENOMIC DNA]</scope>
    <source>
        <strain evidence="2">Single colony</strain>
    </source>
</reference>
<feature type="compositionally biased region" description="Basic residues" evidence="1">
    <location>
        <begin position="151"/>
        <end position="162"/>
    </location>
</feature>
<accession>A0A0K3CDS6</accession>
<dbReference type="EMBL" id="CWKI01000005">
    <property type="protein sequence ID" value="CTR07073.1"/>
    <property type="molecule type" value="Genomic_DNA"/>
</dbReference>